<dbReference type="KEGG" id="fpu:FPSE_00214"/>
<sequence>MAKLSPLLPTFGLDDSDENVITHSISSFPIHCLREPGIGIRYEIAKDIVNKIKKIAPMFCLRIEHLVAILLVTMQDLQPHGHLSPETCSPYKLKERLCAISPFCKHYMLHLDPENLIPELKQTVPNPGHTISGPTNPKYHHWSHAIPKQPNWEPQPTHEMSPEDYARSMYYNARFRTAHTITDAPARLHIEMEQRRIVHDRYECVVTGRVDPRVFWFIPRTWNDTKDHNDATGNIRMGCMYLTKINLLDEIHSATELHKTHKLWNMISVDSAIYDALTLGLCAFKYIGKEDVGGGNFWVHLKLFWMPELTGRFNKPMDQEGTKELSLELNDFQRRGCPIPKQVERSQTAMSTLPLWSGKDVFLNILEADTEIFEHVVTVHWACATFTALCGGAGRAWFLTGMNQEEGWFQPRDEEFSRLEREAFER</sequence>
<dbReference type="Proteomes" id="UP000007978">
    <property type="component" value="Chromosome 1"/>
</dbReference>
<evidence type="ECO:0000313" key="1">
    <source>
        <dbReference type="EMBL" id="EKJ79529.1"/>
    </source>
</evidence>
<dbReference type="GeneID" id="20358834"/>
<evidence type="ECO:0000313" key="2">
    <source>
        <dbReference type="Proteomes" id="UP000007978"/>
    </source>
</evidence>
<dbReference type="AlphaFoldDB" id="K3VV24"/>
<evidence type="ECO:0008006" key="3">
    <source>
        <dbReference type="Google" id="ProtNLM"/>
    </source>
</evidence>
<keyword evidence="2" id="KW-1185">Reference proteome</keyword>
<reference evidence="1 2" key="1">
    <citation type="journal article" date="2012" name="PLoS Pathog.">
        <title>Comparative pathogenomics reveals horizontally acquired novel virulence genes in fungi infecting cereal hosts.</title>
        <authorList>
            <person name="Gardiner D.M."/>
            <person name="McDonald M.C."/>
            <person name="Covarelli L."/>
            <person name="Solomon P.S."/>
            <person name="Rusu A.G."/>
            <person name="Marshall M."/>
            <person name="Kazan K."/>
            <person name="Chakraborty S."/>
            <person name="McDonald B.A."/>
            <person name="Manners J.M."/>
        </authorList>
    </citation>
    <scope>NUCLEOTIDE SEQUENCE [LARGE SCALE GENOMIC DNA]</scope>
    <source>
        <strain evidence="1 2">CS3096</strain>
    </source>
</reference>
<dbReference type="RefSeq" id="XP_009251609.1">
    <property type="nucleotide sequence ID" value="XM_009253334.1"/>
</dbReference>
<protein>
    <recommendedName>
        <fullName evidence="3">HNH nuclease domain-containing protein</fullName>
    </recommendedName>
</protein>
<name>K3VV24_FUSPC</name>
<proteinExistence type="predicted"/>
<accession>K3VV24</accession>
<dbReference type="HOGENOM" id="CLU_041167_0_0_1"/>
<gene>
    <name evidence="1" type="ORF">FPSE_00214</name>
</gene>
<organism evidence="1 2">
    <name type="scientific">Fusarium pseudograminearum (strain CS3096)</name>
    <name type="common">Wheat and barley crown-rot fungus</name>
    <dbReference type="NCBI Taxonomy" id="1028729"/>
    <lineage>
        <taxon>Eukaryota</taxon>
        <taxon>Fungi</taxon>
        <taxon>Dikarya</taxon>
        <taxon>Ascomycota</taxon>
        <taxon>Pezizomycotina</taxon>
        <taxon>Sordariomycetes</taxon>
        <taxon>Hypocreomycetidae</taxon>
        <taxon>Hypocreales</taxon>
        <taxon>Nectriaceae</taxon>
        <taxon>Fusarium</taxon>
    </lineage>
</organism>
<comment type="caution">
    <text evidence="1">The sequence shown here is derived from an EMBL/GenBank/DDBJ whole genome shotgun (WGS) entry which is preliminary data.</text>
</comment>
<dbReference type="EMBL" id="AFNW01000006">
    <property type="protein sequence ID" value="EKJ79529.1"/>
    <property type="molecule type" value="Genomic_DNA"/>
</dbReference>
<dbReference type="OrthoDB" id="5416097at2759"/>